<keyword evidence="1" id="KW-0472">Membrane</keyword>
<evidence type="ECO:0000313" key="2">
    <source>
        <dbReference type="EMBL" id="GAH49079.1"/>
    </source>
</evidence>
<dbReference type="EMBL" id="BARU01020432">
    <property type="protein sequence ID" value="GAH49079.1"/>
    <property type="molecule type" value="Genomic_DNA"/>
</dbReference>
<proteinExistence type="predicted"/>
<comment type="caution">
    <text evidence="2">The sequence shown here is derived from an EMBL/GenBank/DDBJ whole genome shotgun (WGS) entry which is preliminary data.</text>
</comment>
<keyword evidence="1" id="KW-1133">Transmembrane helix</keyword>
<dbReference type="AlphaFoldDB" id="X1H5F7"/>
<keyword evidence="1" id="KW-0812">Transmembrane</keyword>
<organism evidence="2">
    <name type="scientific">marine sediment metagenome</name>
    <dbReference type="NCBI Taxonomy" id="412755"/>
    <lineage>
        <taxon>unclassified sequences</taxon>
        <taxon>metagenomes</taxon>
        <taxon>ecological metagenomes</taxon>
    </lineage>
</organism>
<accession>X1H5F7</accession>
<feature type="transmembrane region" description="Helical" evidence="1">
    <location>
        <begin position="15"/>
        <end position="38"/>
    </location>
</feature>
<reference evidence="2" key="1">
    <citation type="journal article" date="2014" name="Front. Microbiol.">
        <title>High frequency of phylogenetically diverse reductive dehalogenase-homologous genes in deep subseafloor sedimentary metagenomes.</title>
        <authorList>
            <person name="Kawai M."/>
            <person name="Futagami T."/>
            <person name="Toyoda A."/>
            <person name="Takaki Y."/>
            <person name="Nishi S."/>
            <person name="Hori S."/>
            <person name="Arai W."/>
            <person name="Tsubouchi T."/>
            <person name="Morono Y."/>
            <person name="Uchiyama I."/>
            <person name="Ito T."/>
            <person name="Fujiyama A."/>
            <person name="Inagaki F."/>
            <person name="Takami H."/>
        </authorList>
    </citation>
    <scope>NUCLEOTIDE SEQUENCE</scope>
    <source>
        <strain evidence="2">Expedition CK06-06</strain>
    </source>
</reference>
<gene>
    <name evidence="2" type="ORF">S03H2_33559</name>
</gene>
<protein>
    <submittedName>
        <fullName evidence="2">Uncharacterized protein</fullName>
    </submittedName>
</protein>
<sequence length="42" mass="4885">MGRFNVAIFPFYFPAYFYVSVTPISLTVFTFTFPAYFVKEAS</sequence>
<name>X1H5F7_9ZZZZ</name>
<evidence type="ECO:0000256" key="1">
    <source>
        <dbReference type="SAM" id="Phobius"/>
    </source>
</evidence>